<dbReference type="CDD" id="cd09854">
    <property type="entry name" value="PIN_VapC-like"/>
    <property type="match status" value="1"/>
</dbReference>
<gene>
    <name evidence="1" type="ORF">JOF29_003210</name>
</gene>
<organism evidence="1 2">
    <name type="scientific">Kribbella aluminosa</name>
    <dbReference type="NCBI Taxonomy" id="416017"/>
    <lineage>
        <taxon>Bacteria</taxon>
        <taxon>Bacillati</taxon>
        <taxon>Actinomycetota</taxon>
        <taxon>Actinomycetes</taxon>
        <taxon>Propionibacteriales</taxon>
        <taxon>Kribbellaceae</taxon>
        <taxon>Kribbella</taxon>
    </lineage>
</organism>
<keyword evidence="2" id="KW-1185">Reference proteome</keyword>
<dbReference type="Gene3D" id="3.40.50.1010">
    <property type="entry name" value="5'-nuclease"/>
    <property type="match status" value="1"/>
</dbReference>
<reference evidence="1 2" key="1">
    <citation type="submission" date="2021-03" db="EMBL/GenBank/DDBJ databases">
        <title>Sequencing the genomes of 1000 actinobacteria strains.</title>
        <authorList>
            <person name="Klenk H.-P."/>
        </authorList>
    </citation>
    <scope>NUCLEOTIDE SEQUENCE [LARGE SCALE GENOMIC DNA]</scope>
    <source>
        <strain evidence="1 2">DSM 18824</strain>
    </source>
</reference>
<name>A0ABS4UKF2_9ACTN</name>
<accession>A0ABS4UKF2</accession>
<protein>
    <submittedName>
        <fullName evidence="1">Nucleic acid-binding protein</fullName>
    </submittedName>
</protein>
<dbReference type="InterPro" id="IPR029060">
    <property type="entry name" value="PIN-like_dom_sf"/>
</dbReference>
<dbReference type="EMBL" id="JAGINT010000001">
    <property type="protein sequence ID" value="MBP2352127.1"/>
    <property type="molecule type" value="Genomic_DNA"/>
</dbReference>
<proteinExistence type="predicted"/>
<evidence type="ECO:0000313" key="1">
    <source>
        <dbReference type="EMBL" id="MBP2352127.1"/>
    </source>
</evidence>
<dbReference type="SUPFAM" id="SSF88723">
    <property type="entry name" value="PIN domain-like"/>
    <property type="match status" value="1"/>
</dbReference>
<evidence type="ECO:0000313" key="2">
    <source>
        <dbReference type="Proteomes" id="UP000755585"/>
    </source>
</evidence>
<dbReference type="Proteomes" id="UP000755585">
    <property type="component" value="Unassembled WGS sequence"/>
</dbReference>
<dbReference type="RefSeq" id="WP_209694934.1">
    <property type="nucleotide sequence ID" value="NZ_BAAAVU010000009.1"/>
</dbReference>
<sequence length="116" mass="12425">MIAVERRSGKIQELLRAARAREASVVIPTPVVAQVVREGGRQANLRRFLADSYLRFAGLDYPAALEIGALLGRSGTADVVDACVAICAQHLGHCPVVTSDPEDLRKLDPGLPLIVI</sequence>
<comment type="caution">
    <text evidence="1">The sequence shown here is derived from an EMBL/GenBank/DDBJ whole genome shotgun (WGS) entry which is preliminary data.</text>
</comment>